<dbReference type="Proteomes" id="UP001415857">
    <property type="component" value="Unassembled WGS sequence"/>
</dbReference>
<dbReference type="GO" id="GO:0005516">
    <property type="term" value="F:calmodulin binding"/>
    <property type="evidence" value="ECO:0007669"/>
    <property type="project" value="InterPro"/>
</dbReference>
<evidence type="ECO:0000313" key="3">
    <source>
        <dbReference type="EMBL" id="KAK9280172.1"/>
    </source>
</evidence>
<dbReference type="PANTHER" id="PTHR33349">
    <property type="entry name" value="EMB|CAB62594.1"/>
    <property type="match status" value="1"/>
</dbReference>
<dbReference type="InterPro" id="IPR012417">
    <property type="entry name" value="CaM-bd_dom_pln"/>
</dbReference>
<feature type="compositionally biased region" description="Basic and acidic residues" evidence="1">
    <location>
        <begin position="222"/>
        <end position="238"/>
    </location>
</feature>
<dbReference type="PANTHER" id="PTHR33349:SF20">
    <property type="entry name" value="CHROMO DOMAIN CEC-LIKE PROTEIN"/>
    <property type="match status" value="1"/>
</dbReference>
<protein>
    <recommendedName>
        <fullName evidence="2">Calmodulin-binding domain-containing protein</fullName>
    </recommendedName>
</protein>
<accession>A0AAP0RPJ0</accession>
<feature type="compositionally biased region" description="Basic and acidic residues" evidence="1">
    <location>
        <begin position="269"/>
        <end position="284"/>
    </location>
</feature>
<organism evidence="3 4">
    <name type="scientific">Liquidambar formosana</name>
    <name type="common">Formosan gum</name>
    <dbReference type="NCBI Taxonomy" id="63359"/>
    <lineage>
        <taxon>Eukaryota</taxon>
        <taxon>Viridiplantae</taxon>
        <taxon>Streptophyta</taxon>
        <taxon>Embryophyta</taxon>
        <taxon>Tracheophyta</taxon>
        <taxon>Spermatophyta</taxon>
        <taxon>Magnoliopsida</taxon>
        <taxon>eudicotyledons</taxon>
        <taxon>Gunneridae</taxon>
        <taxon>Pentapetalae</taxon>
        <taxon>Saxifragales</taxon>
        <taxon>Altingiaceae</taxon>
        <taxon>Liquidambar</taxon>
    </lineage>
</organism>
<feature type="compositionally biased region" description="Basic and acidic residues" evidence="1">
    <location>
        <begin position="1"/>
        <end position="16"/>
    </location>
</feature>
<comment type="caution">
    <text evidence="3">The sequence shown here is derived from an EMBL/GenBank/DDBJ whole genome shotgun (WGS) entry which is preliminary data.</text>
</comment>
<evidence type="ECO:0000313" key="4">
    <source>
        <dbReference type="Proteomes" id="UP001415857"/>
    </source>
</evidence>
<feature type="domain" description="Calmodulin-binding" evidence="2">
    <location>
        <begin position="288"/>
        <end position="402"/>
    </location>
</feature>
<dbReference type="SMART" id="SM01054">
    <property type="entry name" value="CaM_binding"/>
    <property type="match status" value="1"/>
</dbReference>
<feature type="compositionally biased region" description="Basic and acidic residues" evidence="1">
    <location>
        <begin position="295"/>
        <end position="323"/>
    </location>
</feature>
<dbReference type="AlphaFoldDB" id="A0AAP0RPJ0"/>
<feature type="compositionally biased region" description="Basic and acidic residues" evidence="1">
    <location>
        <begin position="41"/>
        <end position="55"/>
    </location>
</feature>
<feature type="region of interest" description="Disordered" evidence="1">
    <location>
        <begin position="211"/>
        <end position="372"/>
    </location>
</feature>
<keyword evidence="4" id="KW-1185">Reference proteome</keyword>
<evidence type="ECO:0000256" key="1">
    <source>
        <dbReference type="SAM" id="MobiDB-lite"/>
    </source>
</evidence>
<proteinExistence type="predicted"/>
<dbReference type="Pfam" id="PF07839">
    <property type="entry name" value="CaM_binding"/>
    <property type="match status" value="1"/>
</dbReference>
<feature type="region of interest" description="Disordered" evidence="1">
    <location>
        <begin position="1"/>
        <end position="165"/>
    </location>
</feature>
<evidence type="ECO:0000259" key="2">
    <source>
        <dbReference type="SMART" id="SM01054"/>
    </source>
</evidence>
<sequence length="408" mass="45138">MATKGKDGTIGKEKRVTVPSNAHKLDSTDRKRSPKQSVADSLDKDHATPSAEKRVPHYLRPTISSRIEPVKSVKKHGPSATTQKPSLNRRGSFDKPPSASQVQKALLSPSHRERTIRAPSVSPKPISDRTSKTLPKVVRSQSLLSRPKSIKKSTNSTLKNESMPIMKAATSPDVIQTLNIEFEPEDKESLISEVDDELLIKGESEVEFLPEISISETPQHTHAADADPKNHEDDKLKPCDSSFFSEDENAPPIVQVEKIEDKLQDEEINEIHHVEVKQTNKDESDICAPEESFADEAKVETKAKEGEEATNDNPKEEKTSNEKEEIEEGSQMLKSKEGEETEGIVEEAKSEAANTVMKRQGGQGKKDSPAYNDVIEETASKLLEKRKNKVKALVGAFETVISLQEPEA</sequence>
<dbReference type="EMBL" id="JBBPBK010000008">
    <property type="protein sequence ID" value="KAK9280172.1"/>
    <property type="molecule type" value="Genomic_DNA"/>
</dbReference>
<reference evidence="3 4" key="1">
    <citation type="journal article" date="2024" name="Plant J.">
        <title>Genome sequences and population genomics reveal climatic adaptation and genomic divergence between two closely related sweetgum species.</title>
        <authorList>
            <person name="Xu W.Q."/>
            <person name="Ren C.Q."/>
            <person name="Zhang X.Y."/>
            <person name="Comes H.P."/>
            <person name="Liu X.H."/>
            <person name="Li Y.G."/>
            <person name="Kettle C.J."/>
            <person name="Jalonen R."/>
            <person name="Gaisberger H."/>
            <person name="Ma Y.Z."/>
            <person name="Qiu Y.X."/>
        </authorList>
    </citation>
    <scope>NUCLEOTIDE SEQUENCE [LARGE SCALE GENOMIC DNA]</scope>
    <source>
        <strain evidence="3">Hangzhou</strain>
    </source>
</reference>
<name>A0AAP0RPJ0_LIQFO</name>
<gene>
    <name evidence="3" type="ORF">L1049_013859</name>
</gene>